<evidence type="ECO:0000256" key="8">
    <source>
        <dbReference type="SAM" id="MobiDB-lite"/>
    </source>
</evidence>
<feature type="domain" description="Uracil-DNA glycosylase-like" evidence="9">
    <location>
        <begin position="124"/>
        <end position="271"/>
    </location>
</feature>
<dbReference type="SMART" id="SM00987">
    <property type="entry name" value="UreE_C"/>
    <property type="match status" value="1"/>
</dbReference>
<dbReference type="GO" id="GO:0097506">
    <property type="term" value="F:deaminated base DNA N-glycosylase activity"/>
    <property type="evidence" value="ECO:0007669"/>
    <property type="project" value="UniProtKB-ARBA"/>
</dbReference>
<keyword evidence="2" id="KW-0479">Metal-binding</keyword>
<dbReference type="InterPro" id="IPR051536">
    <property type="entry name" value="UDG_Type-4/5"/>
</dbReference>
<dbReference type="EMBL" id="CP045644">
    <property type="protein sequence ID" value="QFZ82751.1"/>
    <property type="molecule type" value="Genomic_DNA"/>
</dbReference>
<reference evidence="10 11" key="1">
    <citation type="submission" date="2019-10" db="EMBL/GenBank/DDBJ databases">
        <title>Complete genome sequence of Variovorax paradoxus 5C-2.</title>
        <authorList>
            <person name="Gogoleva N.E."/>
            <person name="Balkin A.S."/>
        </authorList>
    </citation>
    <scope>NUCLEOTIDE SEQUENCE [LARGE SCALE GENOMIC DNA]</scope>
    <source>
        <strain evidence="10 11">5C-2</strain>
    </source>
</reference>
<dbReference type="AlphaFoldDB" id="A0A5Q0LZE6"/>
<dbReference type="InterPro" id="IPR005122">
    <property type="entry name" value="Uracil-DNA_glycosylase-like"/>
</dbReference>
<dbReference type="PANTHER" id="PTHR33693:SF1">
    <property type="entry name" value="TYPE-4 URACIL-DNA GLYCOSYLASE"/>
    <property type="match status" value="1"/>
</dbReference>
<dbReference type="SMART" id="SM00986">
    <property type="entry name" value="UDG"/>
    <property type="match status" value="1"/>
</dbReference>
<dbReference type="Pfam" id="PF03167">
    <property type="entry name" value="UDG"/>
    <property type="match status" value="1"/>
</dbReference>
<dbReference type="GO" id="GO:0006281">
    <property type="term" value="P:DNA repair"/>
    <property type="evidence" value="ECO:0007669"/>
    <property type="project" value="UniProtKB-KW"/>
</dbReference>
<dbReference type="InterPro" id="IPR036895">
    <property type="entry name" value="Uracil-DNA_glycosylase-like_sf"/>
</dbReference>
<dbReference type="GO" id="GO:0051539">
    <property type="term" value="F:4 iron, 4 sulfur cluster binding"/>
    <property type="evidence" value="ECO:0007669"/>
    <property type="project" value="UniProtKB-KW"/>
</dbReference>
<evidence type="ECO:0000259" key="9">
    <source>
        <dbReference type="SMART" id="SM00986"/>
    </source>
</evidence>
<evidence type="ECO:0000313" key="11">
    <source>
        <dbReference type="Proteomes" id="UP000326780"/>
    </source>
</evidence>
<evidence type="ECO:0000256" key="5">
    <source>
        <dbReference type="ARBA" id="ARBA00023004"/>
    </source>
</evidence>
<dbReference type="Proteomes" id="UP000326780">
    <property type="component" value="Chromosome"/>
</dbReference>
<evidence type="ECO:0000256" key="7">
    <source>
        <dbReference type="ARBA" id="ARBA00023204"/>
    </source>
</evidence>
<organism evidence="10 11">
    <name type="scientific">Variovorax paradoxus</name>
    <dbReference type="NCBI Taxonomy" id="34073"/>
    <lineage>
        <taxon>Bacteria</taxon>
        <taxon>Pseudomonadati</taxon>
        <taxon>Pseudomonadota</taxon>
        <taxon>Betaproteobacteria</taxon>
        <taxon>Burkholderiales</taxon>
        <taxon>Comamonadaceae</taxon>
        <taxon>Variovorax</taxon>
    </lineage>
</organism>
<keyword evidence="5" id="KW-0408">Iron</keyword>
<sequence length="281" mass="29379">MTDTAAVHTLRLDARQRAMLDEMGVKVWWPVPPEPEIEVEAEPEAPVAADSGMPDMPEGPPLELDDRDQSYDAPPPPSSPRPAPAPVARPVAAPAPRPVAAPPVAQGAAVLVEAPCRLYADKADATAPVQGGWLVVADMPPEADGRHGEPFAGDAGRLLDNMLRALKLHDGRTPVHLMRTHRGVAAGQPGSPQPIDVAFDAHAAALAPCVVLAMGPLAAQSLMQSRDPLGKLRGRAVPLASANGVPVVATYHPAYLLRNPADKARAWADLCLAAEQATPTA</sequence>
<proteinExistence type="predicted"/>
<keyword evidence="7" id="KW-0234">DNA repair</keyword>
<evidence type="ECO:0000256" key="2">
    <source>
        <dbReference type="ARBA" id="ARBA00022723"/>
    </source>
</evidence>
<evidence type="ECO:0000313" key="10">
    <source>
        <dbReference type="EMBL" id="QFZ82751.1"/>
    </source>
</evidence>
<feature type="region of interest" description="Disordered" evidence="8">
    <location>
        <begin position="36"/>
        <end position="101"/>
    </location>
</feature>
<keyword evidence="6" id="KW-0411">Iron-sulfur</keyword>
<name>A0A5Q0LZE6_VARPD</name>
<protein>
    <submittedName>
        <fullName evidence="10">Uracil-DNA glycosylase</fullName>
    </submittedName>
</protein>
<dbReference type="RefSeq" id="WP_153281566.1">
    <property type="nucleotide sequence ID" value="NZ_CP045644.1"/>
</dbReference>
<dbReference type="Gene3D" id="3.40.470.10">
    <property type="entry name" value="Uracil-DNA glycosylase-like domain"/>
    <property type="match status" value="1"/>
</dbReference>
<keyword evidence="4" id="KW-0378">Hydrolase</keyword>
<evidence type="ECO:0000256" key="1">
    <source>
        <dbReference type="ARBA" id="ARBA00022485"/>
    </source>
</evidence>
<evidence type="ECO:0000256" key="3">
    <source>
        <dbReference type="ARBA" id="ARBA00022763"/>
    </source>
</evidence>
<feature type="compositionally biased region" description="Pro residues" evidence="8">
    <location>
        <begin position="73"/>
        <end position="101"/>
    </location>
</feature>
<evidence type="ECO:0000256" key="4">
    <source>
        <dbReference type="ARBA" id="ARBA00022801"/>
    </source>
</evidence>
<dbReference type="PANTHER" id="PTHR33693">
    <property type="entry name" value="TYPE-5 URACIL-DNA GLYCOSYLASE"/>
    <property type="match status" value="1"/>
</dbReference>
<gene>
    <name evidence="10" type="ORF">GFK26_08235</name>
</gene>
<dbReference type="GO" id="GO:0046872">
    <property type="term" value="F:metal ion binding"/>
    <property type="evidence" value="ECO:0007669"/>
    <property type="project" value="UniProtKB-KW"/>
</dbReference>
<keyword evidence="1" id="KW-0004">4Fe-4S</keyword>
<keyword evidence="3" id="KW-0227">DNA damage</keyword>
<accession>A0A5Q0LZE6</accession>
<dbReference type="SUPFAM" id="SSF52141">
    <property type="entry name" value="Uracil-DNA glycosylase-like"/>
    <property type="match status" value="1"/>
</dbReference>
<evidence type="ECO:0000256" key="6">
    <source>
        <dbReference type="ARBA" id="ARBA00023014"/>
    </source>
</evidence>